<accession>K5BA18</accession>
<dbReference type="STRING" id="1122247.GCA_000379865_02988"/>
<dbReference type="EMBL" id="AMRA01000136">
    <property type="protein sequence ID" value="EKF21465.1"/>
    <property type="molecule type" value="Genomic_DNA"/>
</dbReference>
<organism evidence="1 2">
    <name type="scientific">Mycolicibacterium hassiacum (strain DSM 44199 / CIP 105218 / JCM 12690 / 3849)</name>
    <name type="common">Mycobacterium hassiacum</name>
    <dbReference type="NCBI Taxonomy" id="1122247"/>
    <lineage>
        <taxon>Bacteria</taxon>
        <taxon>Bacillati</taxon>
        <taxon>Actinomycetota</taxon>
        <taxon>Actinomycetes</taxon>
        <taxon>Mycobacteriales</taxon>
        <taxon>Mycobacteriaceae</taxon>
        <taxon>Mycolicibacterium</taxon>
    </lineage>
</organism>
<dbReference type="PATRIC" id="fig|1122247.3.peg.4388"/>
<gene>
    <name evidence="1" type="ORF">C731_4580</name>
</gene>
<proteinExistence type="predicted"/>
<evidence type="ECO:0000313" key="2">
    <source>
        <dbReference type="Proteomes" id="UP000006265"/>
    </source>
</evidence>
<dbReference type="SUPFAM" id="SSF52091">
    <property type="entry name" value="SpoIIaa-like"/>
    <property type="match status" value="1"/>
</dbReference>
<dbReference type="PROSITE" id="PS50801">
    <property type="entry name" value="STAS"/>
    <property type="match status" value="1"/>
</dbReference>
<dbReference type="AlphaFoldDB" id="K5BA18"/>
<dbReference type="InterPro" id="IPR036513">
    <property type="entry name" value="STAS_dom_sf"/>
</dbReference>
<dbReference type="RefSeq" id="WP_005632064.1">
    <property type="nucleotide sequence ID" value="NZ_AMRA01000136.1"/>
</dbReference>
<keyword evidence="2" id="KW-1185">Reference proteome</keyword>
<dbReference type="InterPro" id="IPR002645">
    <property type="entry name" value="STAS_dom"/>
</dbReference>
<protein>
    <submittedName>
        <fullName evidence="1">STAS domain protein</fullName>
    </submittedName>
</protein>
<dbReference type="Gene3D" id="3.30.750.24">
    <property type="entry name" value="STAS domain"/>
    <property type="match status" value="1"/>
</dbReference>
<reference evidence="1" key="1">
    <citation type="journal article" date="2012" name="J. Bacteriol.">
        <title>Genome sequence of Mycobacterium hassiacum DSM 44199, a rare source of heat-stable mycobacterial proteins.</title>
        <authorList>
            <person name="Tiago I."/>
            <person name="Maranha A."/>
            <person name="Mendes V."/>
            <person name="Alarico S."/>
            <person name="Moynihan P.J."/>
            <person name="Clarke A.J."/>
            <person name="Macedo-Ribeiro S."/>
            <person name="Pereira P.J."/>
            <person name="Empadinhas N."/>
        </authorList>
    </citation>
    <scope>NUCLEOTIDE SEQUENCE [LARGE SCALE GENOMIC DNA]</scope>
    <source>
        <strain evidence="1">DSM 44199</strain>
    </source>
</reference>
<evidence type="ECO:0000313" key="1">
    <source>
        <dbReference type="EMBL" id="EKF21465.1"/>
    </source>
</evidence>
<name>K5BA18_MYCHD</name>
<dbReference type="OrthoDB" id="3697150at2"/>
<dbReference type="eggNOG" id="COG1366">
    <property type="taxonomic scope" value="Bacteria"/>
</dbReference>
<comment type="caution">
    <text evidence="1">The sequence shown here is derived from an EMBL/GenBank/DDBJ whole genome shotgun (WGS) entry which is preliminary data.</text>
</comment>
<dbReference type="Proteomes" id="UP000006265">
    <property type="component" value="Unassembled WGS sequence"/>
</dbReference>
<dbReference type="CDD" id="cd07043">
    <property type="entry name" value="STAS_anti-anti-sigma_factors"/>
    <property type="match status" value="1"/>
</dbReference>
<sequence length="139" mass="15102">MPALRDLPTACTDTRTAHFAVWRLPPDTAVLAARGEIDAANAGTFTDYALAQCTRIRRLVVDLSAVEFFGIAGFSSLQVLSERCTDDSIAWQTVPSTAVRRLLRICDPTATVPVCDAVDDALCRLAGRRPSLELVTKPR</sequence>
<dbReference type="Pfam" id="PF01740">
    <property type="entry name" value="STAS"/>
    <property type="match status" value="1"/>
</dbReference>